<dbReference type="SMART" id="SM00028">
    <property type="entry name" value="TPR"/>
    <property type="match status" value="5"/>
</dbReference>
<dbReference type="PROSITE" id="PS50293">
    <property type="entry name" value="TPR_REGION"/>
    <property type="match status" value="1"/>
</dbReference>
<keyword evidence="1" id="KW-0802">TPR repeat</keyword>
<evidence type="ECO:0000313" key="3">
    <source>
        <dbReference type="Proteomes" id="UP001212498"/>
    </source>
</evidence>
<evidence type="ECO:0000313" key="2">
    <source>
        <dbReference type="EMBL" id="MDA0641742.1"/>
    </source>
</evidence>
<dbReference type="PROSITE" id="PS50005">
    <property type="entry name" value="TPR"/>
    <property type="match status" value="5"/>
</dbReference>
<gene>
    <name evidence="2" type="ORF">OUY24_14030</name>
</gene>
<comment type="caution">
    <text evidence="2">The sequence shown here is derived from an EMBL/GenBank/DDBJ whole genome shotgun (WGS) entry which is preliminary data.</text>
</comment>
<dbReference type="SUPFAM" id="SSF48452">
    <property type="entry name" value="TPR-like"/>
    <property type="match status" value="1"/>
</dbReference>
<dbReference type="PANTHER" id="PTHR44809">
    <property type="match status" value="1"/>
</dbReference>
<sequence>MAALFVGRSEEQDRFRLVLAEAAGQTDDGPDEGYVVLVQGYGGIGKSTLLRRFAEIAAGRLPEVSAGRFTVFLVDWERDRELHAEEYVEFAGPAIWRIMERIRTRIENSTTAWGPVKRRRLKGFAAFQQQVTKLPELEAEAARLGLGKQVGHRPLTFTQIAAMVKAGGEIAKAAGVPSAITDATSTVAGTGAQIATSFQQNRATQIDPAAYRALVDQIDGLVTAFTDGLKTLSRKQPVVLVLDTCELLGGSGPWLREVMSRSGRRVVWVIGTRLESDLVAAGDSESIRYEREVDEQRLRTITLRRFDDRTAAEYLQQRLGSLPPELDLDRVIALTQGVPLALHIMSKMIADQVRTGRPLEQLYDEVAPDGTVSTVVARMAERYLHHATYDPDSDLHRDLPALHGLALVNVEQNPTRPSAFPPDLFDSPWAPRREDTVVAIDRDPAMLAALWGIEAGDVAARLRELGRHHDFVHSGDGTLHRDVRDAIRTFLLVPKHRATVTDINTRAVDHLRQQLAGHQHSSIEAQLTDTAWRTTTAALLWHTCWINPSDGIPVLRHLYAPARVLQPSYARLLIGITTYFMPYLTESDQNLLTQLMDLSSPVPRRASARAAIHALTAAPSPEPPLLHGDSRPLLHLLRAEIARALGLDLADQVSCFRRAARVFTPGSGPTAMKIGQLALSCTLADPETQPVRLQKALVEARRIAVRYRPDDVVAHLNFGYLLYDLGRFAEAEGVYRTAVRIDPDYAVAYNGLGNVLHALGRFAEAEDAYREAIRIDPDYAFAHNGLGNLLYDLGRFTETEDAYREAIRIDPDYAFAHNGLGNVLYGLGRFTEAEDAYREAIRADPYYAFAHNGLGIMLKEQGRYTEAERAHRRAIESDPGYAIAHGWLGLLLMCVGEFERARLELEQADARPRSELSRWILDRAHPPSGASVHTPDSVHAAFDEPLPPRTVLPSTFTMAEIRALATAGKGDGPRAVEILRSVVDQRRPSDRFVRPLYDLLARPEPIAGLEQLLDVWREIIAADPSAVGPWGGPNPA</sequence>
<organism evidence="2 3">
    <name type="scientific">Nonomuraea ferruginea</name>
    <dbReference type="NCBI Taxonomy" id="46174"/>
    <lineage>
        <taxon>Bacteria</taxon>
        <taxon>Bacillati</taxon>
        <taxon>Actinomycetota</taxon>
        <taxon>Actinomycetes</taxon>
        <taxon>Streptosporangiales</taxon>
        <taxon>Streptosporangiaceae</taxon>
        <taxon>Nonomuraea</taxon>
    </lineage>
</organism>
<feature type="repeat" description="TPR" evidence="1">
    <location>
        <begin position="780"/>
        <end position="813"/>
    </location>
</feature>
<dbReference type="EMBL" id="JAPNUD010000029">
    <property type="protein sequence ID" value="MDA0641742.1"/>
    <property type="molecule type" value="Genomic_DNA"/>
</dbReference>
<accession>A0ABT4SWX9</accession>
<dbReference type="Proteomes" id="UP001212498">
    <property type="component" value="Unassembled WGS sequence"/>
</dbReference>
<dbReference type="InterPro" id="IPR011990">
    <property type="entry name" value="TPR-like_helical_dom_sf"/>
</dbReference>
<dbReference type="PANTHER" id="PTHR44809:SF1">
    <property type="entry name" value="PROTEIN O-MANNOSYL-TRANSFERASE TMTC1"/>
    <property type="match status" value="1"/>
</dbReference>
<dbReference type="InterPro" id="IPR019734">
    <property type="entry name" value="TPR_rpt"/>
</dbReference>
<dbReference type="Pfam" id="PF13432">
    <property type="entry name" value="TPR_16"/>
    <property type="match status" value="3"/>
</dbReference>
<name>A0ABT4SWX9_9ACTN</name>
<feature type="repeat" description="TPR" evidence="1">
    <location>
        <begin position="848"/>
        <end position="881"/>
    </location>
</feature>
<dbReference type="InterPro" id="IPR052943">
    <property type="entry name" value="TMTC_O-mannosyl-trnsfr"/>
</dbReference>
<proteinExistence type="predicted"/>
<dbReference type="RefSeq" id="WP_148031662.1">
    <property type="nucleotide sequence ID" value="NZ_BAABFD010000020.1"/>
</dbReference>
<feature type="repeat" description="TPR" evidence="1">
    <location>
        <begin position="746"/>
        <end position="779"/>
    </location>
</feature>
<keyword evidence="3" id="KW-1185">Reference proteome</keyword>
<protein>
    <submittedName>
        <fullName evidence="2">Tetratricopeptide repeat protein</fullName>
    </submittedName>
</protein>
<feature type="repeat" description="TPR" evidence="1">
    <location>
        <begin position="814"/>
        <end position="847"/>
    </location>
</feature>
<feature type="repeat" description="TPR" evidence="1">
    <location>
        <begin position="712"/>
        <end position="745"/>
    </location>
</feature>
<dbReference type="InterPro" id="IPR027417">
    <property type="entry name" value="P-loop_NTPase"/>
</dbReference>
<reference evidence="2 3" key="1">
    <citation type="submission" date="2022-11" db="EMBL/GenBank/DDBJ databases">
        <title>Nonomuraea corallina sp. nov., a new species of the genus Nonomuraea isolated from sea side sediment in Thai sea.</title>
        <authorList>
            <person name="Ngamcharungchit C."/>
            <person name="Matsumoto A."/>
            <person name="Suriyachadkun C."/>
            <person name="Panbangred W."/>
            <person name="Inahashi Y."/>
            <person name="Intra B."/>
        </authorList>
    </citation>
    <scope>NUCLEOTIDE SEQUENCE [LARGE SCALE GENOMIC DNA]</scope>
    <source>
        <strain evidence="2 3">DSM 43553</strain>
    </source>
</reference>
<dbReference type="Gene3D" id="1.25.40.10">
    <property type="entry name" value="Tetratricopeptide repeat domain"/>
    <property type="match status" value="1"/>
</dbReference>
<dbReference type="SUPFAM" id="SSF52540">
    <property type="entry name" value="P-loop containing nucleoside triphosphate hydrolases"/>
    <property type="match status" value="1"/>
</dbReference>
<dbReference type="PRINTS" id="PR00364">
    <property type="entry name" value="DISEASERSIST"/>
</dbReference>
<evidence type="ECO:0000256" key="1">
    <source>
        <dbReference type="PROSITE-ProRule" id="PRU00339"/>
    </source>
</evidence>